<reference evidence="2 3" key="1">
    <citation type="submission" date="2023-12" db="EMBL/GenBank/DDBJ databases">
        <title>novel species in genus Nocarida.</title>
        <authorList>
            <person name="Li Z."/>
        </authorList>
    </citation>
    <scope>NUCLEOTIDE SEQUENCE [LARGE SCALE GENOMIC DNA]</scope>
    <source>
        <strain evidence="2 3">CDC186</strain>
    </source>
</reference>
<comment type="caution">
    <text evidence="2">The sequence shown here is derived from an EMBL/GenBank/DDBJ whole genome shotgun (WGS) entry which is preliminary data.</text>
</comment>
<protein>
    <submittedName>
        <fullName evidence="2">Uncharacterized protein</fullName>
    </submittedName>
</protein>
<evidence type="ECO:0000313" key="3">
    <source>
        <dbReference type="Proteomes" id="UP001348098"/>
    </source>
</evidence>
<dbReference type="RefSeq" id="WP_195083045.1">
    <property type="nucleotide sequence ID" value="NZ_JAYESH010000019.1"/>
</dbReference>
<organism evidence="2 3">
    <name type="scientific">Nocardia implantans</name>
    <dbReference type="NCBI Taxonomy" id="3108168"/>
    <lineage>
        <taxon>Bacteria</taxon>
        <taxon>Bacillati</taxon>
        <taxon>Actinomycetota</taxon>
        <taxon>Actinomycetes</taxon>
        <taxon>Mycobacteriales</taxon>
        <taxon>Nocardiaceae</taxon>
        <taxon>Nocardia</taxon>
    </lineage>
</organism>
<dbReference type="EMBL" id="JAYKYQ010000017">
    <property type="protein sequence ID" value="MEB3514331.1"/>
    <property type="molecule type" value="Genomic_DNA"/>
</dbReference>
<feature type="region of interest" description="Disordered" evidence="1">
    <location>
        <begin position="1"/>
        <end position="24"/>
    </location>
</feature>
<dbReference type="Proteomes" id="UP001348098">
    <property type="component" value="Unassembled WGS sequence"/>
</dbReference>
<name>A0ABU6B3X0_9NOCA</name>
<sequence length="58" mass="5883">MTARHAATHDSPLPSEPHPGRQAAGAVAALFAGPAALWLGAETAVLHGRGPAVWEFTG</sequence>
<accession>A0ABU6B3X0</accession>
<keyword evidence="3" id="KW-1185">Reference proteome</keyword>
<evidence type="ECO:0000256" key="1">
    <source>
        <dbReference type="SAM" id="MobiDB-lite"/>
    </source>
</evidence>
<evidence type="ECO:0000313" key="2">
    <source>
        <dbReference type="EMBL" id="MEB3514331.1"/>
    </source>
</evidence>
<proteinExistence type="predicted"/>
<gene>
    <name evidence="2" type="ORF">U3653_30275</name>
</gene>